<evidence type="ECO:0000256" key="12">
    <source>
        <dbReference type="ARBA" id="ARBA00022890"/>
    </source>
</evidence>
<dbReference type="GO" id="GO:0042025">
    <property type="term" value="C:host cell nucleus"/>
    <property type="evidence" value="ECO:0007669"/>
    <property type="project" value="UniProtKB-SubCell"/>
</dbReference>
<evidence type="ECO:0000256" key="7">
    <source>
        <dbReference type="ARBA" id="ARBA00022562"/>
    </source>
</evidence>
<comment type="similarity">
    <text evidence="3">Belongs to the circoviridae capsid protein family.</text>
</comment>
<gene>
    <name evidence="16" type="primary">cap</name>
</gene>
<evidence type="ECO:0000256" key="11">
    <source>
        <dbReference type="ARBA" id="ARBA00022844"/>
    </source>
</evidence>
<keyword evidence="6" id="KW-0167">Capsid protein</keyword>
<name>D4N3P1_9CIRC</name>
<proteinExistence type="inferred from homology"/>
<evidence type="ECO:0000256" key="4">
    <source>
        <dbReference type="ARBA" id="ARBA00022431"/>
    </source>
</evidence>
<dbReference type="GO" id="GO:0039615">
    <property type="term" value="C:T=1 icosahedral viral capsid"/>
    <property type="evidence" value="ECO:0007669"/>
    <property type="project" value="UniProtKB-KW"/>
</dbReference>
<dbReference type="OrthoDB" id="18040at10239"/>
<keyword evidence="5" id="KW-1163">Viral penetration into host nucleus</keyword>
<accession>D4N3P1</accession>
<evidence type="ECO:0000256" key="9">
    <source>
        <dbReference type="ARBA" id="ARBA00022595"/>
    </source>
</evidence>
<dbReference type="GO" id="GO:0075509">
    <property type="term" value="P:endocytosis involved in viral entry into host cell"/>
    <property type="evidence" value="ECO:0007669"/>
    <property type="project" value="UniProtKB-KW"/>
</dbReference>
<dbReference type="EMBL" id="GQ404846">
    <property type="protein sequence ID" value="ADD62456.1"/>
    <property type="molecule type" value="Genomic_DNA"/>
</dbReference>
<dbReference type="GO" id="GO:0075732">
    <property type="term" value="P:viral penetration into host nucleus"/>
    <property type="evidence" value="ECO:0007669"/>
    <property type="project" value="UniProtKB-KW"/>
</dbReference>
<dbReference type="KEGG" id="vg:37617161"/>
<keyword evidence="8" id="KW-0945">Host-virus interaction</keyword>
<dbReference type="GO" id="GO:0019062">
    <property type="term" value="P:virion attachment to host cell"/>
    <property type="evidence" value="ECO:0007669"/>
    <property type="project" value="UniProtKB-KW"/>
</dbReference>
<sequence length="218" mass="25235">MALRRYRRVRRPLRRYRRRRRKFFRRKSRVGKSDLLVKLTKIDTVNVDISKINVWSLSYLPTDFSEYNELKKNFEYCVFLKERVTIYPMQNIANNSTSQVPAYLMAPWHRGGPASATFNTYLTIDRAKIFRGTQVGSQTYVPSVLIEGLSDSGGGTSSPDMIQFRPKVYISNSQTRAIRIYNGIIAFQGNGEMTGTARYNVKHDVWVVFKKQNTLASL</sequence>
<evidence type="ECO:0000256" key="15">
    <source>
        <dbReference type="ARBA" id="ARBA00046863"/>
    </source>
</evidence>
<protein>
    <submittedName>
        <fullName evidence="16">Capsid protein</fullName>
    </submittedName>
</protein>
<keyword evidence="12" id="KW-1164">Virus endocytosis by host</keyword>
<dbReference type="GO" id="GO:0043657">
    <property type="term" value="C:host cell"/>
    <property type="evidence" value="ECO:0007669"/>
    <property type="project" value="GOC"/>
</dbReference>
<organism evidence="16 17">
    <name type="scientific">Human associated cyclovirus 3</name>
    <dbReference type="NCBI Taxonomy" id="2038721"/>
    <lineage>
        <taxon>Viruses</taxon>
        <taxon>Monodnaviria</taxon>
        <taxon>Shotokuvirae</taxon>
        <taxon>Cressdnaviricota</taxon>
        <taxon>Arfiviricetes</taxon>
        <taxon>Cirlivirales</taxon>
        <taxon>Circoviridae</taxon>
        <taxon>Cyclovirus</taxon>
        <taxon>Cyclovirus manukha</taxon>
    </lineage>
</organism>
<keyword evidence="17" id="KW-1185">Reference proteome</keyword>
<evidence type="ECO:0000313" key="17">
    <source>
        <dbReference type="Proteomes" id="UP000115416"/>
    </source>
</evidence>
<comment type="subcellular location">
    <subcellularLocation>
        <location evidence="1">Host nucleus</location>
    </subcellularLocation>
    <subcellularLocation>
        <location evidence="2">Virion</location>
    </subcellularLocation>
</comment>
<keyword evidence="14" id="KW-1160">Virus entry into host cell</keyword>
<evidence type="ECO:0000256" key="10">
    <source>
        <dbReference type="ARBA" id="ARBA00022804"/>
    </source>
</evidence>
<dbReference type="Proteomes" id="UP000115416">
    <property type="component" value="Segment"/>
</dbReference>
<evidence type="ECO:0000256" key="1">
    <source>
        <dbReference type="ARBA" id="ARBA00004147"/>
    </source>
</evidence>
<dbReference type="GeneID" id="37617161"/>
<keyword evidence="7" id="KW-1048">Host nucleus</keyword>
<evidence type="ECO:0000256" key="14">
    <source>
        <dbReference type="ARBA" id="ARBA00023296"/>
    </source>
</evidence>
<keyword evidence="13" id="KW-0238">DNA-binding</keyword>
<keyword evidence="4" id="KW-1140">T=1 icosahedral capsid protein</keyword>
<keyword evidence="9" id="KW-1162">Viral penetration into host cytoplasm</keyword>
<keyword evidence="10" id="KW-1161">Viral attachment to host cell</keyword>
<evidence type="ECO:0000256" key="2">
    <source>
        <dbReference type="ARBA" id="ARBA00004328"/>
    </source>
</evidence>
<dbReference type="Pfam" id="PF02443">
    <property type="entry name" value="Circo_capsid"/>
    <property type="match status" value="1"/>
</dbReference>
<dbReference type="InterPro" id="IPR003383">
    <property type="entry name" value="Circovirus_capsid"/>
</dbReference>
<evidence type="ECO:0000256" key="3">
    <source>
        <dbReference type="ARBA" id="ARBA00010301"/>
    </source>
</evidence>
<keyword evidence="11" id="KW-0946">Virion</keyword>
<reference evidence="16 17" key="1">
    <citation type="journal article" date="2010" name="J. Virol.">
        <title>Multiple diverse circoviruses infect farm animals and are commonly found in human and chimpanzee feces.</title>
        <authorList>
            <person name="Li L."/>
            <person name="Kapoor A."/>
            <person name="Slikas B."/>
            <person name="Bamidele O.S."/>
            <person name="Wang C."/>
            <person name="Shaukat S."/>
            <person name="Masroor M.A."/>
            <person name="Wilson M.L."/>
            <person name="Ndjango J.B."/>
            <person name="Peeters M."/>
            <person name="Gross-Camp N.D."/>
            <person name="Muller M.N."/>
            <person name="Hahn B.H."/>
            <person name="Wolfe N.D."/>
            <person name="Triki H."/>
            <person name="Bartkus J."/>
            <person name="Zaidi S.Z."/>
            <person name="Delwart E."/>
        </authorList>
    </citation>
    <scope>NUCLEOTIDE SEQUENCE [LARGE SCALE GENOMIC DNA]</scope>
    <source>
        <strain evidence="16">PK5222</strain>
    </source>
</reference>
<evidence type="ECO:0000256" key="13">
    <source>
        <dbReference type="ARBA" id="ARBA00023125"/>
    </source>
</evidence>
<evidence type="ECO:0000256" key="5">
    <source>
        <dbReference type="ARBA" id="ARBA00022524"/>
    </source>
</evidence>
<evidence type="ECO:0000256" key="8">
    <source>
        <dbReference type="ARBA" id="ARBA00022581"/>
    </source>
</evidence>
<dbReference type="RefSeq" id="YP_009506320.1">
    <property type="nucleotide sequence ID" value="NC_038413.1"/>
</dbReference>
<dbReference type="GO" id="GO:0003677">
    <property type="term" value="F:DNA binding"/>
    <property type="evidence" value="ECO:0007669"/>
    <property type="project" value="UniProtKB-KW"/>
</dbReference>
<dbReference type="GO" id="GO:0019069">
    <property type="term" value="P:viral capsid assembly"/>
    <property type="evidence" value="ECO:0007669"/>
    <property type="project" value="InterPro"/>
</dbReference>
<comment type="subunit">
    <text evidence="15">Homomultimer. Assembles in the nucleus, presumably in an immature form, then migrates to the cytoplasm once assembled as mature virion. Interacts with Rep; this interaction relocates Rep into the nucleus.</text>
</comment>
<evidence type="ECO:0000313" key="16">
    <source>
        <dbReference type="EMBL" id="ADD62456.1"/>
    </source>
</evidence>
<evidence type="ECO:0000256" key="6">
    <source>
        <dbReference type="ARBA" id="ARBA00022561"/>
    </source>
</evidence>